<reference evidence="3 4" key="1">
    <citation type="submission" date="2018-04" db="EMBL/GenBank/DDBJ databases">
        <title>Genome sequencing of Flavobacterium sp. HYN0048.</title>
        <authorList>
            <person name="Yi H."/>
            <person name="Baek C."/>
        </authorList>
    </citation>
    <scope>NUCLEOTIDE SEQUENCE [LARGE SCALE GENOMIC DNA]</scope>
    <source>
        <strain evidence="3 4">HYN0048</strain>
    </source>
</reference>
<feature type="signal peptide" evidence="2">
    <location>
        <begin position="1"/>
        <end position="19"/>
    </location>
</feature>
<evidence type="ECO:0000256" key="1">
    <source>
        <dbReference type="ARBA" id="ARBA00022729"/>
    </source>
</evidence>
<dbReference type="AlphaFoldDB" id="A0A2S0RGZ4"/>
<keyword evidence="4" id="KW-1185">Reference proteome</keyword>
<gene>
    <name evidence="3" type="ORF">HYN48_12310</name>
</gene>
<evidence type="ECO:0000256" key="2">
    <source>
        <dbReference type="SAM" id="SignalP"/>
    </source>
</evidence>
<dbReference type="NCBIfam" id="TIGR04183">
    <property type="entry name" value="Por_Secre_tail"/>
    <property type="match status" value="1"/>
</dbReference>
<feature type="chain" id="PRO_5015707498" description="Secretion system C-terminal sorting domain-containing protein" evidence="2">
    <location>
        <begin position="20"/>
        <end position="300"/>
    </location>
</feature>
<evidence type="ECO:0000313" key="3">
    <source>
        <dbReference type="EMBL" id="AWA30799.1"/>
    </source>
</evidence>
<organism evidence="3 4">
    <name type="scientific">Flavobacterium magnum</name>
    <dbReference type="NCBI Taxonomy" id="2162713"/>
    <lineage>
        <taxon>Bacteria</taxon>
        <taxon>Pseudomonadati</taxon>
        <taxon>Bacteroidota</taxon>
        <taxon>Flavobacteriia</taxon>
        <taxon>Flavobacteriales</taxon>
        <taxon>Flavobacteriaceae</taxon>
        <taxon>Flavobacterium</taxon>
    </lineage>
</organism>
<dbReference type="Proteomes" id="UP000244193">
    <property type="component" value="Chromosome"/>
</dbReference>
<evidence type="ECO:0000313" key="4">
    <source>
        <dbReference type="Proteomes" id="UP000244193"/>
    </source>
</evidence>
<dbReference type="OrthoDB" id="1489153at2"/>
<accession>A0A2S0RGZ4</accession>
<dbReference type="KEGG" id="fmg:HYN48_12310"/>
<dbReference type="EMBL" id="CP028811">
    <property type="protein sequence ID" value="AWA30799.1"/>
    <property type="molecule type" value="Genomic_DNA"/>
</dbReference>
<protein>
    <recommendedName>
        <fullName evidence="5">Secretion system C-terminal sorting domain-containing protein</fullName>
    </recommendedName>
</protein>
<proteinExistence type="predicted"/>
<dbReference type="InterPro" id="IPR026444">
    <property type="entry name" value="Secre_tail"/>
</dbReference>
<name>A0A2S0RGZ4_9FLAO</name>
<sequence length="300" mass="32373">MVMGRFIMFGFLWMFPLSAAAQTAFYVGEEIYIGSGGTLYCANSEVKFNANIVTETAPKGVLVFGENTSYSGADDAHKVVGFLANNFPADLVVYPVGSLLTLKPFELQTASNDAPVEIGFIAAAPENPGNLEGVGELADSGYWAIHSEALGKVKLYFTAEDLASLSVSDFADFSIAGYDGSDWVVIPSTVNEAGSYVQSNDFIDQALYSSYTFAVAAPLNTPDPAGVIDIVSYRQRGSIFIRSESASIQQVILYDMRGREVYRKWGSGLQLELNDLNTAGGVYVIVVETDRGSVTRKIVY</sequence>
<keyword evidence="1 2" id="KW-0732">Signal</keyword>
<evidence type="ECO:0008006" key="5">
    <source>
        <dbReference type="Google" id="ProtNLM"/>
    </source>
</evidence>